<organism evidence="1 2">
    <name type="scientific">Microbacterium profundi</name>
    <dbReference type="NCBI Taxonomy" id="450380"/>
    <lineage>
        <taxon>Bacteria</taxon>
        <taxon>Bacillati</taxon>
        <taxon>Actinomycetota</taxon>
        <taxon>Actinomycetes</taxon>
        <taxon>Micrococcales</taxon>
        <taxon>Microbacteriaceae</taxon>
        <taxon>Microbacterium</taxon>
    </lineage>
</organism>
<keyword evidence="2" id="KW-1185">Reference proteome</keyword>
<sequence>MPSSDPLIRSLVSRFENGPKADGRHVVIWHDPTGDHAERLEVIASELGDVTVIRVEGDEFAVKHRLLVEERTQPLILYRQGEVPAGLGNWLLDLEYAYGVFTADKAALVGEDLGLDDAAARSVVAEHPEFFNASDRRERLKKRLASGDNRTVVLAKMCAVLLRTEQHSLSELTRELLVEAARGDDSGLTELKDYGLLGFYWSGVAATYGYAPTAATLDDFILWVFRSDYDGFPNDTRGRNIQIDYSRWRDSKSSGPAMAELASKAEDSLQIATGLEGRGWEELLDDDTFESIDRKILSDLAAGVAGKTISAREVIEADRRRNSTFWYSGYEPLYAAIRSASELLAAINSFSPEMASFDDGLQRYASSWSKIDGLYRHFVHAARSTEHTKPLEPLVEQVENFYSNKYVGPLATAWQAQVDGIDEWKAATVPSQRVFFDQYVAPLVAKGRRVIVIISDALRYEVAEELATTLRRFKDVRSKVGFEASLDPTLGVLPSYTQLGMAALLPHTTIGFTGVKALTEVDGKRADGTANRSNILQLHGGIAIQAEDLAGYTVKELRSLTQQQQFMYVYHNRIDATGDKIGTERQVFNAAASTVNELVKLTKQFSSADVGAIIITADHGFLFQDRELDQAGYLSAEPQGDEIHDRDRRRVIGRGLKDGPAFRHFTPQQLGLSSDYEVLIPKGTKRLKLQGSGARYVHGGATLQEIVVPVISVTYTDSGKSTVRPVNIAIQQKSPNISTGVLAVDIHQSEPVTDKVQGREVRAGIYLGEELLSNHVLLKFISESDDPRDRFAPARMALRSEADAHNNEDVELRLEEQIPNTTQWRIVAKAVYKLKRSFQMDF</sequence>
<gene>
    <name evidence="1" type="primary">pglZ</name>
    <name evidence="1" type="ORF">AB0301_10220</name>
</gene>
<dbReference type="InterPro" id="IPR017850">
    <property type="entry name" value="Alkaline_phosphatase_core_sf"/>
</dbReference>
<reference evidence="1 2" key="1">
    <citation type="submission" date="2024-06" db="EMBL/GenBank/DDBJ databases">
        <title>The Natural Products Discovery Center: Release of the First 8490 Sequenced Strains for Exploring Actinobacteria Biosynthetic Diversity.</title>
        <authorList>
            <person name="Kalkreuter E."/>
            <person name="Kautsar S.A."/>
            <person name="Yang D."/>
            <person name="Bader C.D."/>
            <person name="Teijaro C.N."/>
            <person name="Fluegel L."/>
            <person name="Davis C.M."/>
            <person name="Simpson J.R."/>
            <person name="Lauterbach L."/>
            <person name="Steele A.D."/>
            <person name="Gui C."/>
            <person name="Meng S."/>
            <person name="Li G."/>
            <person name="Viehrig K."/>
            <person name="Ye F."/>
            <person name="Su P."/>
            <person name="Kiefer A.F."/>
            <person name="Nichols A."/>
            <person name="Cepeda A.J."/>
            <person name="Yan W."/>
            <person name="Fan B."/>
            <person name="Jiang Y."/>
            <person name="Adhikari A."/>
            <person name="Zheng C.-J."/>
            <person name="Schuster L."/>
            <person name="Cowan T.M."/>
            <person name="Smanski M.J."/>
            <person name="Chevrette M.G."/>
            <person name="De Carvalho L.P.S."/>
            <person name="Shen B."/>
        </authorList>
    </citation>
    <scope>NUCLEOTIDE SEQUENCE [LARGE SCALE GENOMIC DNA]</scope>
    <source>
        <strain evidence="1 2">NPDC077434</strain>
    </source>
</reference>
<dbReference type="Proteomes" id="UP001553715">
    <property type="component" value="Unassembled WGS sequence"/>
</dbReference>
<comment type="caution">
    <text evidence="1">The sequence shown here is derived from an EMBL/GenBank/DDBJ whole genome shotgun (WGS) entry which is preliminary data.</text>
</comment>
<name>A0ABV3LHP6_9MICO</name>
<dbReference type="EMBL" id="JBFBMH010000013">
    <property type="protein sequence ID" value="MEW1975435.1"/>
    <property type="molecule type" value="Genomic_DNA"/>
</dbReference>
<dbReference type="Pfam" id="PF08665">
    <property type="entry name" value="PglZ"/>
    <property type="match status" value="1"/>
</dbReference>
<accession>A0ABV3LHP6</accession>
<dbReference type="NCBIfam" id="TIGR02687">
    <property type="entry name" value="BREX-1 system phosphatase PglZ type A"/>
    <property type="match status" value="1"/>
</dbReference>
<dbReference type="RefSeq" id="WP_366232939.1">
    <property type="nucleotide sequence ID" value="NZ_JBFBMH010000013.1"/>
</dbReference>
<proteinExistence type="predicted"/>
<protein>
    <submittedName>
        <fullName evidence="1">BREX-1 system phosphatase PglZ type A</fullName>
    </submittedName>
</protein>
<evidence type="ECO:0000313" key="1">
    <source>
        <dbReference type="EMBL" id="MEW1975435.1"/>
    </source>
</evidence>
<dbReference type="SUPFAM" id="SSF53649">
    <property type="entry name" value="Alkaline phosphatase-like"/>
    <property type="match status" value="1"/>
</dbReference>
<evidence type="ECO:0000313" key="2">
    <source>
        <dbReference type="Proteomes" id="UP001553715"/>
    </source>
</evidence>
<dbReference type="InterPro" id="IPR014060">
    <property type="entry name" value="PglZ"/>
</dbReference>